<dbReference type="SMART" id="SM00800">
    <property type="entry name" value="uDENN"/>
    <property type="match status" value="1"/>
</dbReference>
<sequence length="1027" mass="114623">MSEEDPASSIRQLPPGQLDIIRKRFESDSESPQVAENGVQLRSKPPSHASPVHERPTTTVLDSPRRAMNREGVRPRSAAFIPSSSPKLSKVLNKFEAKGNGENLNTPPNPRPREPSPQKLTPAKPALSKKPSFTKDNNEKPPISRKPSLSTPGDKKKLIPRASSVSSEEENEKQSKSVAGSVVQRRTQMFESGDSPSVTNVKSTPPPRPAPPSKPTSRPPSVGSEEQEGPVYSEVIKRKKPSGDEDSNSQYCEAWDQRPVSKLIGSPAKQVNARPQPPPKKPPRTGAHDEYMQLKKQGVTFQLYDDVPDEGDSPVYKKITKPSHKDSHSKPEIRMARPSRPPPPRVRPVTISGESISKEESSVQGELPHKPFSLSSLNVYEEVNGGDFSISNIKHWDLPTPAPPETTSITRHGSSNLKRSLSMDSLMGNPVYCDPALTVNFRDDSEIYVDSAGYAMPLGSPTHKTLGNSASLDTYPTTGGICRPISHAVMKQLKKLKPGIKPKRATARENWKKLQNVKMKINLAFAVVRHMKGEHKTESAGERSDVDSLVDENEIKKRLVHCGSVRKNTSKSIRRAQKVQTQTYNQMFDFCLIVGLHTNDDYKTFQPKIIYKFPDLGKLQIDTDGQLSICRQRVESNANIPAFCFPDAEEFDVKSASAAAPSESYSFVLTNVEGERVYGYCRRMVPFCSKAGLPEVICIISPVDAFSMYNELLDAAEECRHKSLDLAKELLSAAFGRPLPEPGKVVQVRTLDENWDTGTILLSRPEDFRVDNVNREYLLSKLGVDKLLKLFSCMLLERSILFCAKNLSILSQTIHALVALLYPFRWQHTYIPVLPESMLDVTCSPTPFIIGILSSHLPYVQKLPISEIVIFDLNKKQMLKSQGDEGTLLPKDIQKALKTALNMCKVDADVKMASNLMMSEAFLRMFVEAVGHYAEHITTQQDGKRVFLKEQFIHDAPTDSMAQFLQWFCETQMFDVFITEQTERNQSAKKKSKTIEIFNQRIAEAKAEMQDKKAGKTNKGLLKFLIP</sequence>
<dbReference type="SMART" id="SM00799">
    <property type="entry name" value="DENN"/>
    <property type="match status" value="1"/>
</dbReference>
<dbReference type="InterPro" id="IPR051942">
    <property type="entry name" value="DENN_domain_containing_2"/>
</dbReference>
<dbReference type="Pfam" id="PF02141">
    <property type="entry name" value="DENN"/>
    <property type="match status" value="1"/>
</dbReference>
<organism evidence="4 5">
    <name type="scientific">Magallana gigas</name>
    <name type="common">Pacific oyster</name>
    <name type="synonym">Crassostrea gigas</name>
    <dbReference type="NCBI Taxonomy" id="29159"/>
    <lineage>
        <taxon>Eukaryota</taxon>
        <taxon>Metazoa</taxon>
        <taxon>Spiralia</taxon>
        <taxon>Lophotrochozoa</taxon>
        <taxon>Mollusca</taxon>
        <taxon>Bivalvia</taxon>
        <taxon>Autobranchia</taxon>
        <taxon>Pteriomorphia</taxon>
        <taxon>Ostreida</taxon>
        <taxon>Ostreoidea</taxon>
        <taxon>Ostreidae</taxon>
        <taxon>Magallana</taxon>
    </lineage>
</organism>
<dbReference type="InterPro" id="IPR037516">
    <property type="entry name" value="Tripartite_DENN"/>
</dbReference>
<reference evidence="4" key="1">
    <citation type="submission" date="2022-08" db="UniProtKB">
        <authorList>
            <consortium name="EnsemblMetazoa"/>
        </authorList>
    </citation>
    <scope>IDENTIFICATION</scope>
    <source>
        <strain evidence="4">05x7-T-G4-1.051#20</strain>
    </source>
</reference>
<dbReference type="Gene3D" id="3.40.50.11500">
    <property type="match status" value="1"/>
</dbReference>
<dbReference type="AlphaFoldDB" id="A0A8W8NBI5"/>
<dbReference type="PANTHER" id="PTHR15288">
    <property type="entry name" value="DENN DOMAIN-CONTAINING PROTEIN 2"/>
    <property type="match status" value="1"/>
</dbReference>
<dbReference type="Gene3D" id="3.30.450.200">
    <property type="match status" value="1"/>
</dbReference>
<dbReference type="PANTHER" id="PTHR15288:SF0">
    <property type="entry name" value="UDENN DOMAIN-CONTAINING PROTEIN"/>
    <property type="match status" value="1"/>
</dbReference>
<feature type="domain" description="UDENN" evidence="3">
    <location>
        <begin position="589"/>
        <end position="989"/>
    </location>
</feature>
<evidence type="ECO:0000256" key="1">
    <source>
        <dbReference type="SAM" id="Coils"/>
    </source>
</evidence>
<keyword evidence="1" id="KW-0175">Coiled coil</keyword>
<dbReference type="Proteomes" id="UP000005408">
    <property type="component" value="Unassembled WGS sequence"/>
</dbReference>
<accession>A0A8W8NBI5</accession>
<evidence type="ECO:0000313" key="5">
    <source>
        <dbReference type="Proteomes" id="UP000005408"/>
    </source>
</evidence>
<feature type="compositionally biased region" description="Polar residues" evidence="2">
    <location>
        <begin position="184"/>
        <end position="201"/>
    </location>
</feature>
<feature type="compositionally biased region" description="Basic and acidic residues" evidence="2">
    <location>
        <begin position="63"/>
        <end position="74"/>
    </location>
</feature>
<dbReference type="InterPro" id="IPR005113">
    <property type="entry name" value="uDENN_dom"/>
</dbReference>
<feature type="compositionally biased region" description="Pro residues" evidence="2">
    <location>
        <begin position="204"/>
        <end position="218"/>
    </location>
</feature>
<dbReference type="PROSITE" id="PS50211">
    <property type="entry name" value="DENN"/>
    <property type="match status" value="1"/>
</dbReference>
<dbReference type="InterPro" id="IPR005112">
    <property type="entry name" value="dDENN_dom"/>
</dbReference>
<proteinExistence type="predicted"/>
<evidence type="ECO:0000313" key="4">
    <source>
        <dbReference type="EnsemblMetazoa" id="G5113.1:cds"/>
    </source>
</evidence>
<dbReference type="EnsemblMetazoa" id="G5113.1">
    <property type="protein sequence ID" value="G5113.1:cds"/>
    <property type="gene ID" value="G5113"/>
</dbReference>
<dbReference type="InterPro" id="IPR001194">
    <property type="entry name" value="cDENN_dom"/>
</dbReference>
<protein>
    <recommendedName>
        <fullName evidence="3">UDENN domain-containing protein</fullName>
    </recommendedName>
</protein>
<name>A0A8W8NBI5_MAGGI</name>
<dbReference type="Pfam" id="PF03455">
    <property type="entry name" value="dDENN"/>
    <property type="match status" value="1"/>
</dbReference>
<dbReference type="InterPro" id="IPR043153">
    <property type="entry name" value="DENN_C"/>
</dbReference>
<evidence type="ECO:0000259" key="3">
    <source>
        <dbReference type="PROSITE" id="PS50211"/>
    </source>
</evidence>
<dbReference type="Pfam" id="PF03456">
    <property type="entry name" value="uDENN"/>
    <property type="match status" value="1"/>
</dbReference>
<keyword evidence="5" id="KW-1185">Reference proteome</keyword>
<evidence type="ECO:0000256" key="2">
    <source>
        <dbReference type="SAM" id="MobiDB-lite"/>
    </source>
</evidence>
<feature type="region of interest" description="Disordered" evidence="2">
    <location>
        <begin position="1"/>
        <end position="367"/>
    </location>
</feature>
<dbReference type="SMART" id="SM00801">
    <property type="entry name" value="dDENN"/>
    <property type="match status" value="1"/>
</dbReference>
<dbReference type="FunFam" id="3.40.50.11500:FF:000004">
    <property type="entry name" value="DENN domain-containing protein 2C isoform X1"/>
    <property type="match status" value="1"/>
</dbReference>
<feature type="compositionally biased region" description="Basic and acidic residues" evidence="2">
    <location>
        <begin position="323"/>
        <end position="335"/>
    </location>
</feature>
<feature type="coiled-coil region" evidence="1">
    <location>
        <begin position="988"/>
        <end position="1015"/>
    </location>
</feature>